<dbReference type="OrthoDB" id="4159814at2759"/>
<keyword evidence="1" id="KW-0812">Transmembrane</keyword>
<dbReference type="Proteomes" id="UP000250140">
    <property type="component" value="Unassembled WGS sequence"/>
</dbReference>
<evidence type="ECO:0000313" key="2">
    <source>
        <dbReference type="EMBL" id="OCL05359.1"/>
    </source>
</evidence>
<keyword evidence="1" id="KW-0472">Membrane</keyword>
<sequence length="78" mass="8762">MSTVPPAAVVILVMLGASAVVVCCYAVHRLMGFGDTPPDKPRSTEQDEYMREVRTRNLMGLSREGKHARRAFDDNKRR</sequence>
<gene>
    <name evidence="2" type="ORF">AOQ84DRAFT_299036</name>
</gene>
<dbReference type="EMBL" id="KV750308">
    <property type="protein sequence ID" value="OCL05359.1"/>
    <property type="molecule type" value="Genomic_DNA"/>
</dbReference>
<keyword evidence="3" id="KW-1185">Reference proteome</keyword>
<proteinExistence type="predicted"/>
<feature type="transmembrane region" description="Helical" evidence="1">
    <location>
        <begin position="6"/>
        <end position="27"/>
    </location>
</feature>
<dbReference type="AlphaFoldDB" id="A0A8E2JQI1"/>
<protein>
    <submittedName>
        <fullName evidence="2">Uncharacterized protein</fullName>
    </submittedName>
</protein>
<accession>A0A8E2JQI1</accession>
<evidence type="ECO:0000256" key="1">
    <source>
        <dbReference type="SAM" id="Phobius"/>
    </source>
</evidence>
<name>A0A8E2JQI1_9PEZI</name>
<keyword evidence="1" id="KW-1133">Transmembrane helix</keyword>
<organism evidence="2 3">
    <name type="scientific">Glonium stellatum</name>
    <dbReference type="NCBI Taxonomy" id="574774"/>
    <lineage>
        <taxon>Eukaryota</taxon>
        <taxon>Fungi</taxon>
        <taxon>Dikarya</taxon>
        <taxon>Ascomycota</taxon>
        <taxon>Pezizomycotina</taxon>
        <taxon>Dothideomycetes</taxon>
        <taxon>Pleosporomycetidae</taxon>
        <taxon>Gloniales</taxon>
        <taxon>Gloniaceae</taxon>
        <taxon>Glonium</taxon>
    </lineage>
</organism>
<reference evidence="2 3" key="1">
    <citation type="journal article" date="2016" name="Nat. Commun.">
        <title>Ectomycorrhizal ecology is imprinted in the genome of the dominant symbiotic fungus Cenococcum geophilum.</title>
        <authorList>
            <consortium name="DOE Joint Genome Institute"/>
            <person name="Peter M."/>
            <person name="Kohler A."/>
            <person name="Ohm R.A."/>
            <person name="Kuo A."/>
            <person name="Krutzmann J."/>
            <person name="Morin E."/>
            <person name="Arend M."/>
            <person name="Barry K.W."/>
            <person name="Binder M."/>
            <person name="Choi C."/>
            <person name="Clum A."/>
            <person name="Copeland A."/>
            <person name="Grisel N."/>
            <person name="Haridas S."/>
            <person name="Kipfer T."/>
            <person name="LaButti K."/>
            <person name="Lindquist E."/>
            <person name="Lipzen A."/>
            <person name="Maire R."/>
            <person name="Meier B."/>
            <person name="Mihaltcheva S."/>
            <person name="Molinier V."/>
            <person name="Murat C."/>
            <person name="Poggeler S."/>
            <person name="Quandt C.A."/>
            <person name="Sperisen C."/>
            <person name="Tritt A."/>
            <person name="Tisserant E."/>
            <person name="Crous P.W."/>
            <person name="Henrissat B."/>
            <person name="Nehls U."/>
            <person name="Egli S."/>
            <person name="Spatafora J.W."/>
            <person name="Grigoriev I.V."/>
            <person name="Martin F.M."/>
        </authorList>
    </citation>
    <scope>NUCLEOTIDE SEQUENCE [LARGE SCALE GENOMIC DNA]</scope>
    <source>
        <strain evidence="2 3">CBS 207.34</strain>
    </source>
</reference>
<evidence type="ECO:0000313" key="3">
    <source>
        <dbReference type="Proteomes" id="UP000250140"/>
    </source>
</evidence>